<keyword evidence="2 4" id="KW-0238">DNA-binding</keyword>
<dbReference type="CDD" id="cd01389">
    <property type="entry name" value="HMG-box_ROX1-like"/>
    <property type="match status" value="1"/>
</dbReference>
<dbReference type="GO" id="GO:0000978">
    <property type="term" value="F:RNA polymerase II cis-regulatory region sequence-specific DNA binding"/>
    <property type="evidence" value="ECO:0007669"/>
    <property type="project" value="TreeGrafter"/>
</dbReference>
<feature type="compositionally biased region" description="Polar residues" evidence="5">
    <location>
        <begin position="1"/>
        <end position="35"/>
    </location>
</feature>
<dbReference type="SUPFAM" id="SSF47095">
    <property type="entry name" value="HMG-box"/>
    <property type="match status" value="1"/>
</dbReference>
<evidence type="ECO:0000313" key="7">
    <source>
        <dbReference type="EMBL" id="KAJ2677942.1"/>
    </source>
</evidence>
<dbReference type="GO" id="GO:0001228">
    <property type="term" value="F:DNA-binding transcription activator activity, RNA polymerase II-specific"/>
    <property type="evidence" value="ECO:0007669"/>
    <property type="project" value="TreeGrafter"/>
</dbReference>
<dbReference type="Gene3D" id="1.10.30.10">
    <property type="entry name" value="High mobility group box domain"/>
    <property type="match status" value="1"/>
</dbReference>
<dbReference type="PROSITE" id="PS50118">
    <property type="entry name" value="HMG_BOX_2"/>
    <property type="match status" value="1"/>
</dbReference>
<dbReference type="InterPro" id="IPR036910">
    <property type="entry name" value="HMG_box_dom_sf"/>
</dbReference>
<feature type="region of interest" description="Disordered" evidence="5">
    <location>
        <begin position="648"/>
        <end position="675"/>
    </location>
</feature>
<feature type="region of interest" description="Disordered" evidence="5">
    <location>
        <begin position="356"/>
        <end position="390"/>
    </location>
</feature>
<name>A0A9W8G9Y5_9FUNG</name>
<feature type="compositionally biased region" description="Low complexity" evidence="5">
    <location>
        <begin position="661"/>
        <end position="670"/>
    </location>
</feature>
<dbReference type="PANTHER" id="PTHR10270">
    <property type="entry name" value="SOX TRANSCRIPTION FACTOR"/>
    <property type="match status" value="1"/>
</dbReference>
<dbReference type="SMART" id="SM00398">
    <property type="entry name" value="HMG"/>
    <property type="match status" value="1"/>
</dbReference>
<evidence type="ECO:0000256" key="4">
    <source>
        <dbReference type="PROSITE-ProRule" id="PRU00267"/>
    </source>
</evidence>
<dbReference type="InterPro" id="IPR009071">
    <property type="entry name" value="HMG_box_dom"/>
</dbReference>
<evidence type="ECO:0000256" key="3">
    <source>
        <dbReference type="ARBA" id="ARBA00023163"/>
    </source>
</evidence>
<evidence type="ECO:0000256" key="5">
    <source>
        <dbReference type="SAM" id="MobiDB-lite"/>
    </source>
</evidence>
<feature type="compositionally biased region" description="Low complexity" evidence="5">
    <location>
        <begin position="224"/>
        <end position="250"/>
    </location>
</feature>
<feature type="region of interest" description="Disordered" evidence="5">
    <location>
        <begin position="1"/>
        <end position="122"/>
    </location>
</feature>
<evidence type="ECO:0000256" key="2">
    <source>
        <dbReference type="ARBA" id="ARBA00023125"/>
    </source>
</evidence>
<feature type="region of interest" description="Disordered" evidence="5">
    <location>
        <begin position="224"/>
        <end position="304"/>
    </location>
</feature>
<dbReference type="Proteomes" id="UP001151518">
    <property type="component" value="Unassembled WGS sequence"/>
</dbReference>
<keyword evidence="4" id="KW-0539">Nucleus</keyword>
<evidence type="ECO:0000313" key="8">
    <source>
        <dbReference type="Proteomes" id="UP001151518"/>
    </source>
</evidence>
<dbReference type="InterPro" id="IPR050140">
    <property type="entry name" value="SRY-related_HMG-box_TF-like"/>
</dbReference>
<dbReference type="GO" id="GO:0005634">
    <property type="term" value="C:nucleus"/>
    <property type="evidence" value="ECO:0007669"/>
    <property type="project" value="UniProtKB-UniRule"/>
</dbReference>
<dbReference type="EMBL" id="JANBTW010000026">
    <property type="protein sequence ID" value="KAJ2677942.1"/>
    <property type="molecule type" value="Genomic_DNA"/>
</dbReference>
<comment type="caution">
    <text evidence="7">The sequence shown here is derived from an EMBL/GenBank/DDBJ whole genome shotgun (WGS) entry which is preliminary data.</text>
</comment>
<feature type="compositionally biased region" description="Basic residues" evidence="5">
    <location>
        <begin position="287"/>
        <end position="301"/>
    </location>
</feature>
<keyword evidence="3" id="KW-0804">Transcription</keyword>
<protein>
    <recommendedName>
        <fullName evidence="6">HMG box domain-containing protein</fullName>
    </recommendedName>
</protein>
<feature type="DNA-binding region" description="HMG box" evidence="4">
    <location>
        <begin position="300"/>
        <end position="368"/>
    </location>
</feature>
<feature type="compositionally biased region" description="Low complexity" evidence="5">
    <location>
        <begin position="458"/>
        <end position="493"/>
    </location>
</feature>
<gene>
    <name evidence="7" type="ORF">GGI25_002732</name>
</gene>
<feature type="compositionally biased region" description="Polar residues" evidence="5">
    <location>
        <begin position="110"/>
        <end position="122"/>
    </location>
</feature>
<dbReference type="GO" id="GO:0030154">
    <property type="term" value="P:cell differentiation"/>
    <property type="evidence" value="ECO:0007669"/>
    <property type="project" value="TreeGrafter"/>
</dbReference>
<evidence type="ECO:0000256" key="1">
    <source>
        <dbReference type="ARBA" id="ARBA00023015"/>
    </source>
</evidence>
<sequence>MSHTAGNLSPEQSPSSAETLSSAVTPAANSADTSLSANGSSQQYSNSNSISNQQQYHQHSQQGASYSDTAAYSQSQHQQYSQHPQSSSAFAPTTPSASSQQQQQQYQASPHNHTTSAAQYVSHDQQSALAPLQFGHLGVIGHQRSSTGFPYDFDPNDSSCRNMYSTADIDPTNPTQPMPQQLTTAGYIRHGGGIPVSAAQHQQQQGLDMTAAGISLPVDISGDQAMQSQQQHSASHMHIQQQQQPALHASNPQSPFGNSSVGTQPIFSTLSFQSSQMQDYDSYGRQPKQRTNRVTKPKRTPRPPNAFILYRKAKQAEVIRDNPGVSNKDVSCIIGQMWKAEDPAVQDKYREQAEVEKKKHKEMHPNYKYQPRKPKNKRLQESQIPGGAGGSLVPGSTAAAVAAAVAGSASGQDGAFSNGIAGTLPSVLKDPNASMSGAGFQPYSKYHLMMQPGHGQLSQQSAQTSQSQQQTPQQQQHQQPPHSQTPVSQQQVSRGDDYYYRSSGGMSDHHHQQSQQQHAHANGGFVGVPPQLDIKPGFVNGISAAAYWTPATPSDAAFSNTLPSGNVFHGGDQTAAASAIAAAANMRPFDSVVPQHAAATTGSTGHAMSANSTHMFHAFDHQQRQSQQQHHHQQQHDVHGHVDYQNGQQQYHQQQQHHGHAQQQHQGAAHPASMLGSYVNGSQAYHHSQQGMDGLDGSSVAAADSQGLGLLSPPAVAWSTNM</sequence>
<keyword evidence="1" id="KW-0805">Transcription regulation</keyword>
<dbReference type="PANTHER" id="PTHR10270:SF161">
    <property type="entry name" value="SEX-DETERMINING REGION Y PROTEIN"/>
    <property type="match status" value="1"/>
</dbReference>
<dbReference type="Pfam" id="PF00505">
    <property type="entry name" value="HMG_box"/>
    <property type="match status" value="1"/>
</dbReference>
<reference evidence="7" key="1">
    <citation type="submission" date="2022-07" db="EMBL/GenBank/DDBJ databases">
        <title>Phylogenomic reconstructions and comparative analyses of Kickxellomycotina fungi.</title>
        <authorList>
            <person name="Reynolds N.K."/>
            <person name="Stajich J.E."/>
            <person name="Barry K."/>
            <person name="Grigoriev I.V."/>
            <person name="Crous P."/>
            <person name="Smith M.E."/>
        </authorList>
    </citation>
    <scope>NUCLEOTIDE SEQUENCE</scope>
    <source>
        <strain evidence="7">NRRL 3115</strain>
    </source>
</reference>
<organism evidence="7 8">
    <name type="scientific">Coemansia spiralis</name>
    <dbReference type="NCBI Taxonomy" id="417178"/>
    <lineage>
        <taxon>Eukaryota</taxon>
        <taxon>Fungi</taxon>
        <taxon>Fungi incertae sedis</taxon>
        <taxon>Zoopagomycota</taxon>
        <taxon>Kickxellomycotina</taxon>
        <taxon>Kickxellomycetes</taxon>
        <taxon>Kickxellales</taxon>
        <taxon>Kickxellaceae</taxon>
        <taxon>Coemansia</taxon>
    </lineage>
</organism>
<dbReference type="OrthoDB" id="6247875at2759"/>
<feature type="domain" description="HMG box" evidence="6">
    <location>
        <begin position="300"/>
        <end position="368"/>
    </location>
</feature>
<feature type="compositionally biased region" description="Low complexity" evidence="5">
    <location>
        <begin position="36"/>
        <end position="109"/>
    </location>
</feature>
<evidence type="ECO:0000259" key="6">
    <source>
        <dbReference type="PROSITE" id="PS50118"/>
    </source>
</evidence>
<feature type="region of interest" description="Disordered" evidence="5">
    <location>
        <begin position="453"/>
        <end position="528"/>
    </location>
</feature>
<dbReference type="FunFam" id="1.10.30.10:FF:000041">
    <property type="entry name" value="HMG box family protein"/>
    <property type="match status" value="1"/>
</dbReference>
<accession>A0A9W8G9Y5</accession>
<feature type="compositionally biased region" description="Polar residues" evidence="5">
    <location>
        <begin position="251"/>
        <end position="279"/>
    </location>
</feature>
<proteinExistence type="predicted"/>
<dbReference type="AlphaFoldDB" id="A0A9W8G9Y5"/>